<evidence type="ECO:0000313" key="2">
    <source>
        <dbReference type="Proteomes" id="UP000241074"/>
    </source>
</evidence>
<evidence type="ECO:0000313" key="1">
    <source>
        <dbReference type="EMBL" id="AVP98101.1"/>
    </source>
</evidence>
<keyword evidence="2" id="KW-1185">Reference proteome</keyword>
<reference evidence="1 2" key="1">
    <citation type="submission" date="2018-03" db="EMBL/GenBank/DDBJ databases">
        <title>Ahniella affigens gen. nov., sp. nov., a gammaproteobacterium isolated from sandy soil near a stream.</title>
        <authorList>
            <person name="Ko Y."/>
            <person name="Kim J.-H."/>
        </authorList>
    </citation>
    <scope>NUCLEOTIDE SEQUENCE [LARGE SCALE GENOMIC DNA]</scope>
    <source>
        <strain evidence="1 2">D13</strain>
    </source>
</reference>
<dbReference type="PANTHER" id="PTHR36513">
    <property type="entry name" value="ABC TRANSMEMBRANE TYPE-1 DOMAIN-CONTAINING PROTEIN"/>
    <property type="match status" value="1"/>
</dbReference>
<dbReference type="Pfam" id="PF05990">
    <property type="entry name" value="DUF900"/>
    <property type="match status" value="1"/>
</dbReference>
<dbReference type="InterPro" id="IPR029058">
    <property type="entry name" value="AB_hydrolase_fold"/>
</dbReference>
<dbReference type="EMBL" id="CP027860">
    <property type="protein sequence ID" value="AVP98101.1"/>
    <property type="molecule type" value="Genomic_DNA"/>
</dbReference>
<proteinExistence type="predicted"/>
<dbReference type="KEGG" id="xba:C7S18_13230"/>
<name>A0A2P1PTE4_9GAMM</name>
<reference evidence="1 2" key="2">
    <citation type="submission" date="2018-03" db="EMBL/GenBank/DDBJ databases">
        <authorList>
            <person name="Keele B.F."/>
        </authorList>
    </citation>
    <scope>NUCLEOTIDE SEQUENCE [LARGE SCALE GENOMIC DNA]</scope>
    <source>
        <strain evidence="1 2">D13</strain>
    </source>
</reference>
<evidence type="ECO:0008006" key="3">
    <source>
        <dbReference type="Google" id="ProtNLM"/>
    </source>
</evidence>
<accession>A0A2P1PTE4</accession>
<organism evidence="1 2">
    <name type="scientific">Ahniella affigens</name>
    <dbReference type="NCBI Taxonomy" id="2021234"/>
    <lineage>
        <taxon>Bacteria</taxon>
        <taxon>Pseudomonadati</taxon>
        <taxon>Pseudomonadota</taxon>
        <taxon>Gammaproteobacteria</taxon>
        <taxon>Lysobacterales</taxon>
        <taxon>Rhodanobacteraceae</taxon>
        <taxon>Ahniella</taxon>
    </lineage>
</organism>
<dbReference type="Proteomes" id="UP000241074">
    <property type="component" value="Chromosome"/>
</dbReference>
<gene>
    <name evidence="1" type="ORF">C7S18_13230</name>
</gene>
<protein>
    <recommendedName>
        <fullName evidence="3">Alpha/beta hydrolase</fullName>
    </recommendedName>
</protein>
<dbReference type="PANTHER" id="PTHR36513:SF1">
    <property type="entry name" value="TRANSMEMBRANE PROTEIN"/>
    <property type="match status" value="1"/>
</dbReference>
<dbReference type="AlphaFoldDB" id="A0A2P1PTE4"/>
<dbReference type="Gene3D" id="3.40.50.1820">
    <property type="entry name" value="alpha/beta hydrolase"/>
    <property type="match status" value="1"/>
</dbReference>
<dbReference type="InterPro" id="IPR010297">
    <property type="entry name" value="DUF900_hydrolase"/>
</dbReference>
<sequence length="480" mass="52156">MSDLLNQIQALSDADAVALLRRFIRALGTGLPKPELVQRQAQGIADALSLVAAPEEITSEGDIARSALQILAGDARFRESLQTMVSNAHSTFSRSDGQIEVSDLLAVLQSQVPATGGAMQQTDRTAAAQPGLVRALARHLLRTVGLQPSGTQADAEYPVWYATSRKPLDRANPSLGFGVERDHCIHYGICKVFIPKSHKVGSTGSPWWKRLLSATDDRMRVLTTDSLQVDAFFQKMQQHLRQSNVEDQDAVVFIHGFNVSFEEAALRAAQIGFDLQIKGAMAFYSWASRGSVKMYPADEASVELEETPIADFLCDMAMRTGARRVHVIAHSMGNRGLLRAVSQIAQNAERRSGVRFGQIILAAADIDARKFQELCKAYTLLSERTTLYVSSRDIAVEASGWLHDFPRAGLMPPITTAAGIDTVNATNADVSLLGHGYVAEARDVISDIHALIRHGAAPAQRFGLRLATTVDGAPYWLIGA</sequence>
<dbReference type="SUPFAM" id="SSF53474">
    <property type="entry name" value="alpha/beta-Hydrolases"/>
    <property type="match status" value="1"/>
</dbReference>